<evidence type="ECO:0000256" key="5">
    <source>
        <dbReference type="SAM" id="SignalP"/>
    </source>
</evidence>
<proteinExistence type="inferred from homology"/>
<comment type="similarity">
    <text evidence="1">Belongs to the SCO1/2 family.</text>
</comment>
<feature type="disulfide bond" description="Redox-active" evidence="4">
    <location>
        <begin position="164"/>
        <end position="170"/>
    </location>
</feature>
<keyword evidence="4" id="KW-1015">Disulfide bond</keyword>
<name>A0A841JW56_9BACT</name>
<evidence type="ECO:0000256" key="3">
    <source>
        <dbReference type="PIRSR" id="PIRSR603782-1"/>
    </source>
</evidence>
<keyword evidence="2 3" id="KW-0186">Copper</keyword>
<keyword evidence="8" id="KW-1185">Reference proteome</keyword>
<dbReference type="Gene3D" id="2.40.50.320">
    <property type="entry name" value="Copper binding periplasmic protein CusF"/>
    <property type="match status" value="1"/>
</dbReference>
<evidence type="ECO:0000313" key="8">
    <source>
        <dbReference type="Proteomes" id="UP000538666"/>
    </source>
</evidence>
<evidence type="ECO:0000256" key="2">
    <source>
        <dbReference type="ARBA" id="ARBA00023008"/>
    </source>
</evidence>
<evidence type="ECO:0000313" key="7">
    <source>
        <dbReference type="EMBL" id="MBB6143969.1"/>
    </source>
</evidence>
<gene>
    <name evidence="7" type="ORF">HNQ77_001918</name>
</gene>
<feature type="signal peptide" evidence="5">
    <location>
        <begin position="1"/>
        <end position="17"/>
    </location>
</feature>
<dbReference type="Proteomes" id="UP000538666">
    <property type="component" value="Unassembled WGS sequence"/>
</dbReference>
<keyword evidence="3" id="KW-0479">Metal-binding</keyword>
<sequence length="299" mass="33039">MKRAPVLLFLLCLLGSAADVTGCRKSAPAKTESSSSLKQYKVRGVIVSTDAAKGQVTVDSEAIPGFMDAMIMPYALKQPNILTELHPGDTVTATLLVSGDGSQLDEIDVLAQAKADYKPPVEYRPLNPGDPVPDFKLLNQSGKVIRISQFHGKVLLMTFIYTRCPLSDFCPRMSRNFAKLDKMLEADPVLYSKTHLLSVSFDPKYDTPAVLRSYGGAYTGNFTNETFHHWDFAAPPQAELDKMLNFFLVGVTPENDKTLTHSLSTVAITPDGKIYKWYPTNDWTPEELFADVKQLVAAR</sequence>
<feature type="binding site" evidence="3">
    <location>
        <position position="164"/>
    </location>
    <ligand>
        <name>Cu cation</name>
        <dbReference type="ChEBI" id="CHEBI:23378"/>
    </ligand>
</feature>
<feature type="binding site" evidence="3">
    <location>
        <position position="170"/>
    </location>
    <ligand>
        <name>Cu cation</name>
        <dbReference type="ChEBI" id="CHEBI:23378"/>
    </ligand>
</feature>
<dbReference type="InterPro" id="IPR036249">
    <property type="entry name" value="Thioredoxin-like_sf"/>
</dbReference>
<dbReference type="Pfam" id="PF11604">
    <property type="entry name" value="CusF_Ec"/>
    <property type="match status" value="1"/>
</dbReference>
<comment type="caution">
    <text evidence="7">The sequence shown here is derived from an EMBL/GenBank/DDBJ whole genome shotgun (WGS) entry which is preliminary data.</text>
</comment>
<evidence type="ECO:0000256" key="4">
    <source>
        <dbReference type="PIRSR" id="PIRSR603782-2"/>
    </source>
</evidence>
<reference evidence="7 8" key="1">
    <citation type="submission" date="2020-08" db="EMBL/GenBank/DDBJ databases">
        <title>Genomic Encyclopedia of Type Strains, Phase IV (KMG-IV): sequencing the most valuable type-strain genomes for metagenomic binning, comparative biology and taxonomic classification.</title>
        <authorList>
            <person name="Goeker M."/>
        </authorList>
    </citation>
    <scope>NUCLEOTIDE SEQUENCE [LARGE SCALE GENOMIC DNA]</scope>
    <source>
        <strain evidence="7 8">DSM 103733</strain>
    </source>
</reference>
<dbReference type="InterPro" id="IPR042230">
    <property type="entry name" value="CusF_sf"/>
</dbReference>
<dbReference type="InterPro" id="IPR003782">
    <property type="entry name" value="SCO1/SenC"/>
</dbReference>
<dbReference type="InterPro" id="IPR021647">
    <property type="entry name" value="CusF_Ec"/>
</dbReference>
<dbReference type="Pfam" id="PF02630">
    <property type="entry name" value="SCO1-SenC"/>
    <property type="match status" value="1"/>
</dbReference>
<dbReference type="PANTHER" id="PTHR12151">
    <property type="entry name" value="ELECTRON TRANSPORT PROTIN SCO1/SENC FAMILY MEMBER"/>
    <property type="match status" value="1"/>
</dbReference>
<dbReference type="AlphaFoldDB" id="A0A841JW56"/>
<evidence type="ECO:0000256" key="1">
    <source>
        <dbReference type="ARBA" id="ARBA00010996"/>
    </source>
</evidence>
<feature type="binding site" evidence="3">
    <location>
        <position position="261"/>
    </location>
    <ligand>
        <name>Cu cation</name>
        <dbReference type="ChEBI" id="CHEBI:23378"/>
    </ligand>
</feature>
<feature type="chain" id="PRO_5032472592" evidence="5">
    <location>
        <begin position="18"/>
        <end position="299"/>
    </location>
</feature>
<dbReference type="CDD" id="cd02968">
    <property type="entry name" value="SCO"/>
    <property type="match status" value="1"/>
</dbReference>
<dbReference type="PROSITE" id="PS51352">
    <property type="entry name" value="THIOREDOXIN_2"/>
    <property type="match status" value="1"/>
</dbReference>
<organism evidence="7 8">
    <name type="scientific">Silvibacterium bohemicum</name>
    <dbReference type="NCBI Taxonomy" id="1577686"/>
    <lineage>
        <taxon>Bacteria</taxon>
        <taxon>Pseudomonadati</taxon>
        <taxon>Acidobacteriota</taxon>
        <taxon>Terriglobia</taxon>
        <taxon>Terriglobales</taxon>
        <taxon>Acidobacteriaceae</taxon>
        <taxon>Silvibacterium</taxon>
    </lineage>
</organism>
<dbReference type="SUPFAM" id="SSF52833">
    <property type="entry name" value="Thioredoxin-like"/>
    <property type="match status" value="1"/>
</dbReference>
<keyword evidence="5" id="KW-0732">Signal</keyword>
<dbReference type="PANTHER" id="PTHR12151:SF25">
    <property type="entry name" value="LINALOOL DEHYDRATASE_ISOMERASE DOMAIN-CONTAINING PROTEIN"/>
    <property type="match status" value="1"/>
</dbReference>
<evidence type="ECO:0000259" key="6">
    <source>
        <dbReference type="PROSITE" id="PS51352"/>
    </source>
</evidence>
<dbReference type="RefSeq" id="WP_050058473.1">
    <property type="nucleotide sequence ID" value="NZ_JACHEK010000003.1"/>
</dbReference>
<feature type="domain" description="Thioredoxin" evidence="6">
    <location>
        <begin position="126"/>
        <end position="297"/>
    </location>
</feature>
<dbReference type="Gene3D" id="3.40.30.10">
    <property type="entry name" value="Glutaredoxin"/>
    <property type="match status" value="1"/>
</dbReference>
<dbReference type="GO" id="GO:0046872">
    <property type="term" value="F:metal ion binding"/>
    <property type="evidence" value="ECO:0007669"/>
    <property type="project" value="UniProtKB-KW"/>
</dbReference>
<accession>A0A841JW56</accession>
<dbReference type="EMBL" id="JACHEK010000003">
    <property type="protein sequence ID" value="MBB6143969.1"/>
    <property type="molecule type" value="Genomic_DNA"/>
</dbReference>
<dbReference type="InterPro" id="IPR013766">
    <property type="entry name" value="Thioredoxin_domain"/>
</dbReference>
<protein>
    <submittedName>
        <fullName evidence="7">Protein SCO1/2</fullName>
    </submittedName>
</protein>